<sequence length="106" mass="11396">MERAAKRGACIGNAGAHDFSIIGRRVGMEGDGMISLSESIGVYQSLGKGRNDTSCTNERKKGWMTLALISQVLKHSRDYLTKANTECGTLADVLDKTILDVGAYSI</sequence>
<protein>
    <submittedName>
        <fullName evidence="1">Uncharacterized protein</fullName>
    </submittedName>
</protein>
<keyword evidence="2" id="KW-1185">Reference proteome</keyword>
<dbReference type="HOGENOM" id="CLU_2224364_0_0_1"/>
<dbReference type="GeneID" id="19332630"/>
<name>M3A348_PSEFD</name>
<reference evidence="1 2" key="1">
    <citation type="journal article" date="2012" name="PLoS Pathog.">
        <title>Diverse lifestyles and strategies of plant pathogenesis encoded in the genomes of eighteen Dothideomycetes fungi.</title>
        <authorList>
            <person name="Ohm R.A."/>
            <person name="Feau N."/>
            <person name="Henrissat B."/>
            <person name="Schoch C.L."/>
            <person name="Horwitz B.A."/>
            <person name="Barry K.W."/>
            <person name="Condon B.J."/>
            <person name="Copeland A.C."/>
            <person name="Dhillon B."/>
            <person name="Glaser F."/>
            <person name="Hesse C.N."/>
            <person name="Kosti I."/>
            <person name="LaButti K."/>
            <person name="Lindquist E.A."/>
            <person name="Lucas S."/>
            <person name="Salamov A.A."/>
            <person name="Bradshaw R.E."/>
            <person name="Ciuffetti L."/>
            <person name="Hamelin R.C."/>
            <person name="Kema G.H.J."/>
            <person name="Lawrence C."/>
            <person name="Scott J.A."/>
            <person name="Spatafora J.W."/>
            <person name="Turgeon B.G."/>
            <person name="de Wit P.J.G.M."/>
            <person name="Zhong S."/>
            <person name="Goodwin S.B."/>
            <person name="Grigoriev I.V."/>
        </authorList>
    </citation>
    <scope>NUCLEOTIDE SEQUENCE [LARGE SCALE GENOMIC DNA]</scope>
    <source>
        <strain evidence="1 2">CIRAD86</strain>
    </source>
</reference>
<accession>M3A348</accession>
<dbReference type="Proteomes" id="UP000016932">
    <property type="component" value="Unassembled WGS sequence"/>
</dbReference>
<dbReference type="EMBL" id="KB446556">
    <property type="protein sequence ID" value="EME85529.1"/>
    <property type="molecule type" value="Genomic_DNA"/>
</dbReference>
<dbReference type="VEuPathDB" id="FungiDB:MYCFIDRAFT_171444"/>
<evidence type="ECO:0000313" key="2">
    <source>
        <dbReference type="Proteomes" id="UP000016932"/>
    </source>
</evidence>
<dbReference type="KEGG" id="pfj:MYCFIDRAFT_171444"/>
<organism evidence="1 2">
    <name type="scientific">Pseudocercospora fijiensis (strain CIRAD86)</name>
    <name type="common">Black leaf streak disease fungus</name>
    <name type="synonym">Mycosphaerella fijiensis</name>
    <dbReference type="NCBI Taxonomy" id="383855"/>
    <lineage>
        <taxon>Eukaryota</taxon>
        <taxon>Fungi</taxon>
        <taxon>Dikarya</taxon>
        <taxon>Ascomycota</taxon>
        <taxon>Pezizomycotina</taxon>
        <taxon>Dothideomycetes</taxon>
        <taxon>Dothideomycetidae</taxon>
        <taxon>Mycosphaerellales</taxon>
        <taxon>Mycosphaerellaceae</taxon>
        <taxon>Pseudocercospora</taxon>
    </lineage>
</organism>
<gene>
    <name evidence="1" type="ORF">MYCFIDRAFT_171444</name>
</gene>
<dbReference type="AlphaFoldDB" id="M3A348"/>
<evidence type="ECO:0000313" key="1">
    <source>
        <dbReference type="EMBL" id="EME85529.1"/>
    </source>
</evidence>
<dbReference type="RefSeq" id="XP_007923111.1">
    <property type="nucleotide sequence ID" value="XM_007924920.1"/>
</dbReference>
<proteinExistence type="predicted"/>